<evidence type="ECO:0000256" key="1">
    <source>
        <dbReference type="SAM" id="Coils"/>
    </source>
</evidence>
<comment type="caution">
    <text evidence="3">The sequence shown here is derived from an EMBL/GenBank/DDBJ whole genome shotgun (WGS) entry which is preliminary data.</text>
</comment>
<feature type="region of interest" description="Disordered" evidence="2">
    <location>
        <begin position="82"/>
        <end position="104"/>
    </location>
</feature>
<dbReference type="Proteomes" id="UP001596383">
    <property type="component" value="Unassembled WGS sequence"/>
</dbReference>
<feature type="compositionally biased region" description="Basic and acidic residues" evidence="2">
    <location>
        <begin position="95"/>
        <end position="104"/>
    </location>
</feature>
<organism evidence="3 4">
    <name type="scientific">Natrinema soli</name>
    <dbReference type="NCBI Taxonomy" id="1930624"/>
    <lineage>
        <taxon>Archaea</taxon>
        <taxon>Methanobacteriati</taxon>
        <taxon>Methanobacteriota</taxon>
        <taxon>Stenosarchaea group</taxon>
        <taxon>Halobacteria</taxon>
        <taxon>Halobacteriales</taxon>
        <taxon>Natrialbaceae</taxon>
        <taxon>Natrinema</taxon>
    </lineage>
</organism>
<accession>A0ABD5SIL7</accession>
<sequence>MSRITFTAEGSYENYLSELEQRDDIDSTAVAVRHCIEVTEESQQRDAELQQRVEELHQENERLQRKLTAANDRHEVMRSGVTSNAISNRSFRRRSAIENRECSQ</sequence>
<keyword evidence="1" id="KW-0175">Coiled coil</keyword>
<dbReference type="EMBL" id="JBHSWV010000106">
    <property type="protein sequence ID" value="MFC6764874.1"/>
    <property type="molecule type" value="Genomic_DNA"/>
</dbReference>
<gene>
    <name evidence="3" type="ORF">ACFQE6_07550</name>
</gene>
<evidence type="ECO:0000313" key="4">
    <source>
        <dbReference type="Proteomes" id="UP001596383"/>
    </source>
</evidence>
<name>A0ABD5SIL7_9EURY</name>
<proteinExistence type="predicted"/>
<evidence type="ECO:0000313" key="3">
    <source>
        <dbReference type="EMBL" id="MFC6764874.1"/>
    </source>
</evidence>
<reference evidence="3 4" key="1">
    <citation type="journal article" date="2019" name="Int. J. Syst. Evol. Microbiol.">
        <title>The Global Catalogue of Microorganisms (GCM) 10K type strain sequencing project: providing services to taxonomists for standard genome sequencing and annotation.</title>
        <authorList>
            <consortium name="The Broad Institute Genomics Platform"/>
            <consortium name="The Broad Institute Genome Sequencing Center for Infectious Disease"/>
            <person name="Wu L."/>
            <person name="Ma J."/>
        </authorList>
    </citation>
    <scope>NUCLEOTIDE SEQUENCE [LARGE SCALE GENOMIC DNA]</scope>
    <source>
        <strain evidence="3 4">LMG 29247</strain>
    </source>
</reference>
<dbReference type="AlphaFoldDB" id="A0ABD5SIL7"/>
<feature type="coiled-coil region" evidence="1">
    <location>
        <begin position="39"/>
        <end position="73"/>
    </location>
</feature>
<protein>
    <submittedName>
        <fullName evidence="3">Uncharacterized protein</fullName>
    </submittedName>
</protein>
<keyword evidence="4" id="KW-1185">Reference proteome</keyword>
<evidence type="ECO:0000256" key="2">
    <source>
        <dbReference type="SAM" id="MobiDB-lite"/>
    </source>
</evidence>
<dbReference type="RefSeq" id="WP_273737927.1">
    <property type="nucleotide sequence ID" value="NZ_JAQIVI010000106.1"/>
</dbReference>